<comment type="caution">
    <text evidence="3">The sequence shown here is derived from an EMBL/GenBank/DDBJ whole genome shotgun (WGS) entry which is preliminary data.</text>
</comment>
<evidence type="ECO:0008006" key="5">
    <source>
        <dbReference type="Google" id="ProtNLM"/>
    </source>
</evidence>
<evidence type="ECO:0000313" key="3">
    <source>
        <dbReference type="EMBL" id="EJK61356.1"/>
    </source>
</evidence>
<feature type="region of interest" description="Disordered" evidence="1">
    <location>
        <begin position="22"/>
        <end position="81"/>
    </location>
</feature>
<gene>
    <name evidence="3" type="ORF">THAOC_18172</name>
</gene>
<keyword evidence="2" id="KW-0732">Signal</keyword>
<dbReference type="SUPFAM" id="SSF53474">
    <property type="entry name" value="alpha/beta-Hydrolases"/>
    <property type="match status" value="1"/>
</dbReference>
<evidence type="ECO:0000313" key="4">
    <source>
        <dbReference type="Proteomes" id="UP000266841"/>
    </source>
</evidence>
<feature type="signal peptide" evidence="2">
    <location>
        <begin position="1"/>
        <end position="21"/>
    </location>
</feature>
<dbReference type="OrthoDB" id="10264021at2759"/>
<evidence type="ECO:0000256" key="2">
    <source>
        <dbReference type="SAM" id="SignalP"/>
    </source>
</evidence>
<reference evidence="3 4" key="1">
    <citation type="journal article" date="2012" name="Genome Biol.">
        <title>Genome and low-iron response of an oceanic diatom adapted to chronic iron limitation.</title>
        <authorList>
            <person name="Lommer M."/>
            <person name="Specht M."/>
            <person name="Roy A.S."/>
            <person name="Kraemer L."/>
            <person name="Andreson R."/>
            <person name="Gutowska M.A."/>
            <person name="Wolf J."/>
            <person name="Bergner S.V."/>
            <person name="Schilhabel M.B."/>
            <person name="Klostermeier U.C."/>
            <person name="Beiko R.G."/>
            <person name="Rosenstiel P."/>
            <person name="Hippler M."/>
            <person name="Laroche J."/>
        </authorList>
    </citation>
    <scope>NUCLEOTIDE SEQUENCE [LARGE SCALE GENOMIC DNA]</scope>
    <source>
        <strain evidence="3 4">CCMP1005</strain>
    </source>
</reference>
<sequence>MKLSFSRRLVVAAVVASAVSAVDDPTDLATPGVKEPEAGGAEVDVHEQRDLRGRKRGNSKKNERPKAKSGKGGKSSKSKALCVPTPKDAFDAFGPYDSRTQSSGVPRQEAASNAFLDCDQCIPGDGEESVCYEVERGCTESFGYTTYTCRINDKCYFPPLKKALFKETAAGKCIEHDGLERCWLIHVPKSFCDSDGPTRLVVDIHGRGGTAYGWRAEDSWRNIAEEEGIIVVWPQGEPDLRDPSVYYSSSTNTGFDPRPSYNSGGMWTMLANNVKRPEEAKSSLGDDCDYAGYYYAGYGMFSSGLSVGLTNIASGVSVGIANFNRIENIVEGSSCNPAISLGTDDVGFLRKLVKDVTEEYGIDNSSVYWTGISNGCVSQLSGALAVAQRRLPSKQLHKAKPSLLALDHDILPRVELRLQGQVLHHLTRSGKDSGGAAGQTRPWRFAWASPEDERFMGKGRRGPPLRDPVDGAGNASELEERIAGSSFFVQF</sequence>
<dbReference type="EMBL" id="AGNL01020108">
    <property type="protein sequence ID" value="EJK61356.1"/>
    <property type="molecule type" value="Genomic_DNA"/>
</dbReference>
<proteinExistence type="predicted"/>
<protein>
    <recommendedName>
        <fullName evidence="5">Feruloyl esterase</fullName>
    </recommendedName>
</protein>
<evidence type="ECO:0000256" key="1">
    <source>
        <dbReference type="SAM" id="MobiDB-lite"/>
    </source>
</evidence>
<organism evidence="3 4">
    <name type="scientific">Thalassiosira oceanica</name>
    <name type="common">Marine diatom</name>
    <dbReference type="NCBI Taxonomy" id="159749"/>
    <lineage>
        <taxon>Eukaryota</taxon>
        <taxon>Sar</taxon>
        <taxon>Stramenopiles</taxon>
        <taxon>Ochrophyta</taxon>
        <taxon>Bacillariophyta</taxon>
        <taxon>Coscinodiscophyceae</taxon>
        <taxon>Thalassiosirophycidae</taxon>
        <taxon>Thalassiosirales</taxon>
        <taxon>Thalassiosiraceae</taxon>
        <taxon>Thalassiosira</taxon>
    </lineage>
</organism>
<dbReference type="Proteomes" id="UP000266841">
    <property type="component" value="Unassembled WGS sequence"/>
</dbReference>
<accession>K0SK27</accession>
<feature type="compositionally biased region" description="Basic residues" evidence="1">
    <location>
        <begin position="67"/>
        <end position="77"/>
    </location>
</feature>
<name>K0SK27_THAOC</name>
<dbReference type="Gene3D" id="3.40.50.1820">
    <property type="entry name" value="alpha/beta hydrolase"/>
    <property type="match status" value="1"/>
</dbReference>
<feature type="chain" id="PRO_5003840074" description="Feruloyl esterase" evidence="2">
    <location>
        <begin position="22"/>
        <end position="491"/>
    </location>
</feature>
<keyword evidence="4" id="KW-1185">Reference proteome</keyword>
<dbReference type="AlphaFoldDB" id="K0SK27"/>
<dbReference type="InterPro" id="IPR029058">
    <property type="entry name" value="AB_hydrolase_fold"/>
</dbReference>